<name>A0ABN8B1I7_CHISP</name>
<protein>
    <submittedName>
        <fullName evidence="2">Uncharacterized protein</fullName>
    </submittedName>
</protein>
<keyword evidence="1" id="KW-0732">Signal</keyword>
<evidence type="ECO:0000256" key="1">
    <source>
        <dbReference type="SAM" id="SignalP"/>
    </source>
</evidence>
<feature type="signal peptide" evidence="1">
    <location>
        <begin position="1"/>
        <end position="18"/>
    </location>
</feature>
<evidence type="ECO:0000313" key="3">
    <source>
        <dbReference type="Proteomes" id="UP001153292"/>
    </source>
</evidence>
<organism evidence="2 3">
    <name type="scientific">Chilo suppressalis</name>
    <name type="common">Asiatic rice borer moth</name>
    <dbReference type="NCBI Taxonomy" id="168631"/>
    <lineage>
        <taxon>Eukaryota</taxon>
        <taxon>Metazoa</taxon>
        <taxon>Ecdysozoa</taxon>
        <taxon>Arthropoda</taxon>
        <taxon>Hexapoda</taxon>
        <taxon>Insecta</taxon>
        <taxon>Pterygota</taxon>
        <taxon>Neoptera</taxon>
        <taxon>Endopterygota</taxon>
        <taxon>Lepidoptera</taxon>
        <taxon>Glossata</taxon>
        <taxon>Ditrysia</taxon>
        <taxon>Pyraloidea</taxon>
        <taxon>Crambidae</taxon>
        <taxon>Crambinae</taxon>
        <taxon>Chilo</taxon>
    </lineage>
</organism>
<proteinExistence type="predicted"/>
<sequence>MLLCLNLFLSAYIFKVLSQSFDDDTPVKGIMEDIHEKKAKPVPFGHIFRDGIDDPASGYKVPYDLLELDMRFPHNRKEDKELQRRPRKKVIKIEKSVPSSKVLSPRDMYVDEFMKTSDQSVNNTSVEDGRPKWFNFEQIQKQNAEVIREKVRPKSNTDFILPDKRKAYSNNTKYYEKKDFSSNTFDLTKTVAGDKLSWTTCEEFEKSLKPLNLVYPKDIVDINWEPFYIWSPRKHLIAFVHRFSYPTKKIVKEYKEMYGKFLPKFIDWEQPKLMLNERIEMLLIAGDRKGLFYGIPRQQLPLSIRHKNFTLPPITLRLKIEDPYLAMMYCDELYANIMASPENLPQTNKEKVEEAALLKFKGQGYPIARNIYLEKLKLKGLQEQKAKAEAKKILKALPGYPEGKEVKIKMIIEKVNAFIFESVARMLIIGVIVMFVLCTQVSGKYPEGLRNATTCDEFSKFARFNPYSVLEYNWFVFYYWGPHMRHTEIQFEYPPPDGKAYLHFLLDEHVNVPINWTARFVVMKNLNIRQSWLMVETGDRGQFLKYPFIKTKKKGPKIVPQEVRFKQTGGGKYIAYMDCKQVFFEQRETVFVMARKEDIPPKKKIQDEAARIGFRSRGGKSYLYQGHEWMPIPEDDEQTYWMSEEEKMKEKEKLDAMLKYSKKKNKK</sequence>
<evidence type="ECO:0000313" key="2">
    <source>
        <dbReference type="EMBL" id="CAH0402779.1"/>
    </source>
</evidence>
<reference evidence="2" key="1">
    <citation type="submission" date="2021-12" db="EMBL/GenBank/DDBJ databases">
        <authorList>
            <person name="King R."/>
        </authorList>
    </citation>
    <scope>NUCLEOTIDE SEQUENCE</scope>
</reference>
<gene>
    <name evidence="2" type="ORF">CHILSU_LOCUS6028</name>
</gene>
<dbReference type="Proteomes" id="UP001153292">
    <property type="component" value="Chromosome 21"/>
</dbReference>
<dbReference type="EMBL" id="OU963914">
    <property type="protein sequence ID" value="CAH0402779.1"/>
    <property type="molecule type" value="Genomic_DNA"/>
</dbReference>
<feature type="chain" id="PRO_5047396974" evidence="1">
    <location>
        <begin position="19"/>
        <end position="667"/>
    </location>
</feature>
<keyword evidence="3" id="KW-1185">Reference proteome</keyword>
<accession>A0ABN8B1I7</accession>